<gene>
    <name evidence="2" type="ORF">IscW_ISCW007444</name>
</gene>
<name>B7PWZ7_IXOSC</name>
<dbReference type="InParanoid" id="B7PWZ7"/>
<dbReference type="Proteomes" id="UP000001555">
    <property type="component" value="Unassembled WGS sequence"/>
</dbReference>
<organism>
    <name type="scientific">Ixodes scapularis</name>
    <name type="common">Black-legged tick</name>
    <name type="synonym">Deer tick</name>
    <dbReference type="NCBI Taxonomy" id="6945"/>
    <lineage>
        <taxon>Eukaryota</taxon>
        <taxon>Metazoa</taxon>
        <taxon>Ecdysozoa</taxon>
        <taxon>Arthropoda</taxon>
        <taxon>Chelicerata</taxon>
        <taxon>Arachnida</taxon>
        <taxon>Acari</taxon>
        <taxon>Parasitiformes</taxon>
        <taxon>Ixodida</taxon>
        <taxon>Ixodoidea</taxon>
        <taxon>Ixodidae</taxon>
        <taxon>Ixodinae</taxon>
        <taxon>Ixodes</taxon>
    </lineage>
</organism>
<dbReference type="VEuPathDB" id="VectorBase:ISCI007444"/>
<dbReference type="OrthoDB" id="5779068at2759"/>
<accession>B7PWZ7</accession>
<evidence type="ECO:0000256" key="1">
    <source>
        <dbReference type="SAM" id="MobiDB-lite"/>
    </source>
</evidence>
<feature type="non-terminal residue" evidence="2">
    <location>
        <position position="1"/>
    </location>
</feature>
<reference evidence="3" key="2">
    <citation type="submission" date="2020-05" db="UniProtKB">
        <authorList>
            <consortium name="EnsemblMetazoa"/>
        </authorList>
    </citation>
    <scope>IDENTIFICATION</scope>
    <source>
        <strain evidence="3">wikel</strain>
    </source>
</reference>
<dbReference type="PaxDb" id="6945-B7PWZ7"/>
<dbReference type="VEuPathDB" id="VectorBase:ISCP_029489"/>
<feature type="compositionally biased region" description="Basic and acidic residues" evidence="1">
    <location>
        <begin position="76"/>
        <end position="94"/>
    </location>
</feature>
<sequence length="142" mass="14328">PVASQTKPPTPKHTAVIVKPTPPWSSGGAGDVDGGDTADVAPAPSPKDVFSSALRRDAEDGCPRFPAPTAGVPCHVADDIRSADASHSPERVPWEEPLPALPTPPSASDTAAGPGVPADPAPSPSAAHLQPSRRHRPAATPA</sequence>
<evidence type="ECO:0000313" key="4">
    <source>
        <dbReference type="Proteomes" id="UP000001555"/>
    </source>
</evidence>
<feature type="compositionally biased region" description="Basic residues" evidence="1">
    <location>
        <begin position="131"/>
        <end position="142"/>
    </location>
</feature>
<dbReference type="EMBL" id="DS811064">
    <property type="protein sequence ID" value="EEC11119.1"/>
    <property type="molecule type" value="Genomic_DNA"/>
</dbReference>
<dbReference type="AlphaFoldDB" id="B7PWZ7"/>
<dbReference type="EnsemblMetazoa" id="ISCW007444-RA">
    <property type="protein sequence ID" value="ISCW007444-PA"/>
    <property type="gene ID" value="ISCW007444"/>
</dbReference>
<dbReference type="VEuPathDB" id="VectorBase:ISCW007444"/>
<evidence type="ECO:0000313" key="2">
    <source>
        <dbReference type="EMBL" id="EEC11119.1"/>
    </source>
</evidence>
<protein>
    <submittedName>
        <fullName evidence="2 3">Uncharacterized protein</fullName>
    </submittedName>
</protein>
<evidence type="ECO:0000313" key="3">
    <source>
        <dbReference type="EnsemblMetazoa" id="ISCW007444-PA"/>
    </source>
</evidence>
<dbReference type="HOGENOM" id="CLU_1820605_0_0_1"/>
<dbReference type="EMBL" id="ABJB010266604">
    <property type="status" value="NOT_ANNOTATED_CDS"/>
    <property type="molecule type" value="Genomic_DNA"/>
</dbReference>
<feature type="compositionally biased region" description="Low complexity" evidence="1">
    <location>
        <begin position="106"/>
        <end position="116"/>
    </location>
</feature>
<keyword evidence="4" id="KW-1185">Reference proteome</keyword>
<reference evidence="2 4" key="1">
    <citation type="submission" date="2008-03" db="EMBL/GenBank/DDBJ databases">
        <title>Annotation of Ixodes scapularis.</title>
        <authorList>
            <consortium name="Ixodes scapularis Genome Project Consortium"/>
            <person name="Caler E."/>
            <person name="Hannick L.I."/>
            <person name="Bidwell S."/>
            <person name="Joardar V."/>
            <person name="Thiagarajan M."/>
            <person name="Amedeo P."/>
            <person name="Galinsky K.J."/>
            <person name="Schobel S."/>
            <person name="Inman J."/>
            <person name="Hostetler J."/>
            <person name="Miller J."/>
            <person name="Hammond M."/>
            <person name="Megy K."/>
            <person name="Lawson D."/>
            <person name="Kodira C."/>
            <person name="Sutton G."/>
            <person name="Meyer J."/>
            <person name="Hill C.A."/>
            <person name="Birren B."/>
            <person name="Nene V."/>
            <person name="Collins F."/>
            <person name="Alarcon-Chaidez F."/>
            <person name="Wikel S."/>
            <person name="Strausberg R."/>
        </authorList>
    </citation>
    <scope>NUCLEOTIDE SEQUENCE [LARGE SCALE GENOMIC DNA]</scope>
    <source>
        <strain evidence="4">Wikel</strain>
        <strain evidence="2">Wikel colony</strain>
    </source>
</reference>
<proteinExistence type="predicted"/>
<feature type="region of interest" description="Disordered" evidence="1">
    <location>
        <begin position="1"/>
        <end position="142"/>
    </location>
</feature>